<evidence type="ECO:0000259" key="2">
    <source>
        <dbReference type="Pfam" id="PF13439"/>
    </source>
</evidence>
<keyword evidence="4" id="KW-1185">Reference proteome</keyword>
<dbReference type="KEGG" id="hna:Hneap_1926"/>
<organism evidence="3 4">
    <name type="scientific">Halothiobacillus neapolitanus (strain ATCC 23641 / DSM 15147 / CIP 104769 / NCIMB 8539 / c2)</name>
    <name type="common">Thiobacillus neapolitanus</name>
    <dbReference type="NCBI Taxonomy" id="555778"/>
    <lineage>
        <taxon>Bacteria</taxon>
        <taxon>Pseudomonadati</taxon>
        <taxon>Pseudomonadota</taxon>
        <taxon>Gammaproteobacteria</taxon>
        <taxon>Chromatiales</taxon>
        <taxon>Halothiobacillaceae</taxon>
        <taxon>Halothiobacillus</taxon>
    </lineage>
</organism>
<name>D0L225_HALNC</name>
<dbReference type="Gene3D" id="3.40.50.2000">
    <property type="entry name" value="Glycogen Phosphorylase B"/>
    <property type="match status" value="2"/>
</dbReference>
<dbReference type="InterPro" id="IPR050194">
    <property type="entry name" value="Glycosyltransferase_grp1"/>
</dbReference>
<dbReference type="AlphaFoldDB" id="D0L225"/>
<dbReference type="GO" id="GO:0016758">
    <property type="term" value="F:hexosyltransferase activity"/>
    <property type="evidence" value="ECO:0007669"/>
    <property type="project" value="TreeGrafter"/>
</dbReference>
<dbReference type="PANTHER" id="PTHR45947:SF3">
    <property type="entry name" value="SULFOQUINOVOSYL TRANSFERASE SQD2"/>
    <property type="match status" value="1"/>
</dbReference>
<protein>
    <submittedName>
        <fullName evidence="3">Glycosyl transferase group 1</fullName>
    </submittedName>
</protein>
<dbReference type="STRING" id="555778.Hneap_1926"/>
<proteinExistence type="predicted"/>
<dbReference type="PANTHER" id="PTHR45947">
    <property type="entry name" value="SULFOQUINOVOSYL TRANSFERASE SQD2"/>
    <property type="match status" value="1"/>
</dbReference>
<evidence type="ECO:0000313" key="4">
    <source>
        <dbReference type="Proteomes" id="UP000009102"/>
    </source>
</evidence>
<reference evidence="3 4" key="1">
    <citation type="submission" date="2009-10" db="EMBL/GenBank/DDBJ databases">
        <title>Complete sequence of Halothiobacillus neapolitanus c2.</title>
        <authorList>
            <consortium name="US DOE Joint Genome Institute"/>
            <person name="Lucas S."/>
            <person name="Copeland A."/>
            <person name="Lapidus A."/>
            <person name="Glavina del Rio T."/>
            <person name="Tice H."/>
            <person name="Bruce D."/>
            <person name="Goodwin L."/>
            <person name="Pitluck S."/>
            <person name="Davenport K."/>
            <person name="Brettin T."/>
            <person name="Detter J.C."/>
            <person name="Han C."/>
            <person name="Tapia R."/>
            <person name="Larimer F."/>
            <person name="Land M."/>
            <person name="Hauser L."/>
            <person name="Kyrpides N."/>
            <person name="Mikhailova N."/>
            <person name="Kerfeld C."/>
            <person name="Cannon G."/>
            <person name="Heinhort S."/>
        </authorList>
    </citation>
    <scope>NUCLEOTIDE SEQUENCE [LARGE SCALE GENOMIC DNA]</scope>
    <source>
        <strain evidence="4">ATCC 23641 / c2</strain>
    </source>
</reference>
<dbReference type="Pfam" id="PF00534">
    <property type="entry name" value="Glycos_transf_1"/>
    <property type="match status" value="1"/>
</dbReference>
<dbReference type="InterPro" id="IPR028098">
    <property type="entry name" value="Glyco_trans_4-like_N"/>
</dbReference>
<dbReference type="CAZy" id="GT4">
    <property type="family name" value="Glycosyltransferase Family 4"/>
</dbReference>
<dbReference type="EMBL" id="CP001801">
    <property type="protein sequence ID" value="ACX96748.1"/>
    <property type="molecule type" value="Genomic_DNA"/>
</dbReference>
<sequence length="395" mass="44297">MHILMISDVYFPRINGVSTSIQSFRSELITLGHRVTLICPDYPESLTLERAKDQHDDEDILRLPSRTVLLDPEDRMMSYGAIINLIPILRGRSIDLVHIHTPFVAHYAGVKLARRLAIPVVESYHTFFEEYLYNYIRWIPRNWLKRAARFFSKSQCNAVDALVVPSSPMRNALQTYGVSTEMHIIPTGLNLDAFRTPPTSNFRAKLSIRDDQPLLLYVGRVALEKNIDFLLNMMPFVLNQTPDAVLVIAGEGPAESHLKRRVADMGLQASVKFVGYMRRDGALQDAYRAADLFVFASRTETQGLVLLEALALGTPVVALGIMGTLDVLHADGGCVIAPDDPSGFADAVNQALNQPDRYQQLVDQAPRYAETWTAAQKSQQLLEMYRQQLASHTTS</sequence>
<accession>D0L225</accession>
<evidence type="ECO:0000313" key="3">
    <source>
        <dbReference type="EMBL" id="ACX96748.1"/>
    </source>
</evidence>
<keyword evidence="3" id="KW-0808">Transferase</keyword>
<feature type="domain" description="Glycosyl transferase family 1" evidence="1">
    <location>
        <begin position="201"/>
        <end position="366"/>
    </location>
</feature>
<feature type="domain" description="Glycosyltransferase subfamily 4-like N-terminal" evidence="2">
    <location>
        <begin position="14"/>
        <end position="192"/>
    </location>
</feature>
<evidence type="ECO:0000259" key="1">
    <source>
        <dbReference type="Pfam" id="PF00534"/>
    </source>
</evidence>
<dbReference type="Pfam" id="PF13439">
    <property type="entry name" value="Glyco_transf_4"/>
    <property type="match status" value="1"/>
</dbReference>
<dbReference type="SUPFAM" id="SSF53756">
    <property type="entry name" value="UDP-Glycosyltransferase/glycogen phosphorylase"/>
    <property type="match status" value="1"/>
</dbReference>
<gene>
    <name evidence="3" type="ordered locus">Hneap_1926</name>
</gene>
<dbReference type="eggNOG" id="COG0438">
    <property type="taxonomic scope" value="Bacteria"/>
</dbReference>
<dbReference type="Proteomes" id="UP000009102">
    <property type="component" value="Chromosome"/>
</dbReference>
<dbReference type="InterPro" id="IPR001296">
    <property type="entry name" value="Glyco_trans_1"/>
</dbReference>
<dbReference type="HOGENOM" id="CLU_009583_2_0_6"/>